<sequence length="192" mass="20819">MATGDLNDIASRIRAVLPQPWFPAVSDSNTPVLDGVLAGLAWPWAMMYMMLSYAKNQSRIDTSSGNFVDFAAQDYFGATLPRVSDETDASYIARIKENFFTKRNTRPAFDGEMADQTGIVSVREPWRASDCGCYGNATYANQAARYGSRTSAGCVFVEVSESANISSLAATFISIKSEGIDVFLVQDVSASS</sequence>
<organism evidence="1 2">
    <name type="scientific">Acetobacter conturbans</name>
    <dbReference type="NCBI Taxonomy" id="1737472"/>
    <lineage>
        <taxon>Bacteria</taxon>
        <taxon>Pseudomonadati</taxon>
        <taxon>Pseudomonadota</taxon>
        <taxon>Alphaproteobacteria</taxon>
        <taxon>Acetobacterales</taxon>
        <taxon>Acetobacteraceae</taxon>
        <taxon>Acetobacter</taxon>
    </lineage>
</organism>
<dbReference type="RefSeq" id="WP_173570515.1">
    <property type="nucleotide sequence ID" value="NZ_WOSY01000010.1"/>
</dbReference>
<keyword evidence="2" id="KW-1185">Reference proteome</keyword>
<protein>
    <submittedName>
        <fullName evidence="1">Uncharacterized protein</fullName>
    </submittedName>
</protein>
<reference evidence="1 2" key="1">
    <citation type="journal article" date="2020" name="Int. J. Syst. Evol. Microbiol.">
        <title>Novel acetic acid bacteria from cider fermentations: Acetobacter conturbans sp. nov. and Acetobacter fallax sp. nov.</title>
        <authorList>
            <person name="Sombolestani A.S."/>
            <person name="Cleenwerck I."/>
            <person name="Cnockaert M."/>
            <person name="Borremans W."/>
            <person name="Wieme A.D."/>
            <person name="De Vuyst L."/>
            <person name="Vandamme P."/>
        </authorList>
    </citation>
    <scope>NUCLEOTIDE SEQUENCE [LARGE SCALE GENOMIC DNA]</scope>
    <source>
        <strain evidence="1 2">LMG 1627</strain>
    </source>
</reference>
<gene>
    <name evidence="1" type="ORF">GOB81_11190</name>
</gene>
<proteinExistence type="predicted"/>
<evidence type="ECO:0000313" key="2">
    <source>
        <dbReference type="Proteomes" id="UP000631653"/>
    </source>
</evidence>
<dbReference type="Proteomes" id="UP000631653">
    <property type="component" value="Unassembled WGS sequence"/>
</dbReference>
<name>A0ABX0K3F6_9PROT</name>
<accession>A0ABX0K3F6</accession>
<comment type="caution">
    <text evidence="1">The sequence shown here is derived from an EMBL/GenBank/DDBJ whole genome shotgun (WGS) entry which is preliminary data.</text>
</comment>
<evidence type="ECO:0000313" key="1">
    <source>
        <dbReference type="EMBL" id="NHN89188.1"/>
    </source>
</evidence>
<dbReference type="EMBL" id="WOSY01000010">
    <property type="protein sequence ID" value="NHN89188.1"/>
    <property type="molecule type" value="Genomic_DNA"/>
</dbReference>